<evidence type="ECO:0000256" key="1">
    <source>
        <dbReference type="ARBA" id="ARBA00022737"/>
    </source>
</evidence>
<protein>
    <recommendedName>
        <fullName evidence="6">TIR domain-containing protein</fullName>
    </recommendedName>
</protein>
<evidence type="ECO:0000259" key="6">
    <source>
        <dbReference type="PROSITE" id="PS50104"/>
    </source>
</evidence>
<evidence type="ECO:0000256" key="5">
    <source>
        <dbReference type="ARBA" id="ARBA00023027"/>
    </source>
</evidence>
<dbReference type="Gene3D" id="1.10.8.430">
    <property type="entry name" value="Helical domain of apoptotic protease-activating factors"/>
    <property type="match status" value="1"/>
</dbReference>
<organism evidence="7">
    <name type="scientific">Fagus sylvatica</name>
    <name type="common">Beechnut</name>
    <dbReference type="NCBI Taxonomy" id="28930"/>
    <lineage>
        <taxon>Eukaryota</taxon>
        <taxon>Viridiplantae</taxon>
        <taxon>Streptophyta</taxon>
        <taxon>Embryophyta</taxon>
        <taxon>Tracheophyta</taxon>
        <taxon>Spermatophyta</taxon>
        <taxon>Magnoliopsida</taxon>
        <taxon>eudicotyledons</taxon>
        <taxon>Gunneridae</taxon>
        <taxon>Pentapetalae</taxon>
        <taxon>rosids</taxon>
        <taxon>fabids</taxon>
        <taxon>Fagales</taxon>
        <taxon>Fagaceae</taxon>
        <taxon>Fagus</taxon>
    </lineage>
</organism>
<sequence length="848" mass="97380">MDVTASSSSTARWKYDVFLSFRGEDTRNSFTDIIYAALIEKNIITFKDDVNLEKGKRISELFKKIEESRFAIVIFSKDYASSTWCLDELAKIVQCEKEMGMTIIPVFYDVEPSDVRPKKEKGAFDLALIEHEKKSTENVQQWRDALTHVSYISGWTVMNRPQAQIIKSIVEQMISGNLSYTVSKDTEGLVEKATEKQWPLTYEEISSDLNKLELTMSTIQAVLQDAEEKQVKNQGLTVWLGQVKDVFYDAADVWDEFKCEALRRQVVETHGSIDSASYSSFDPRDFSNKIKEIRERFEEIAKVRAQFHLVERLDDKLIVQREMTHSFVSDSDVIGRDDDKEKIIDLLMHPNEDGTVPVISIVGIGGLGKTTLAQWLYNDERVAKKFDLRIWVCVSEDFTVLKVAKKILKSAGGEISENMSMDKVQASLRSYLKEKRFFIVLDDVWNEDRNKWIGLKKLLIGVNGSKIVVTTRSHKVATVMAPGPIHDLIGLPEDDCLVLFLKWAFVEGEEKQYPKLVEIGKQIVKKCSGVPLAVRTLGSLLYSKTEERDWIDIRDNEIWKLEQKEDDILPALRLNLRYSTLEALPSSIGTLKHLRYLNLQENKHIKKLPNSICDLQNLETLLLSGCDELEELPRDIRKMVSIKYFWITTKQTCLPTNEIMSMCSLRDLYFSNCPGLESFPEGIQRLTALRRLDFTRCESLISLPQGLKHLTALESLKIWDCENINLMEGEDYPSRLRSLTIFDLPKLVALPQWLIQSATTLQFLRIYGCHNLAALPEWLPNLTSLQQLQIEYCEKLSPLPEGMGRLTALRELEIDNCGELSKNCEREVGVEWPKIKHIPQIQIKMTEY</sequence>
<dbReference type="InterPro" id="IPR000157">
    <property type="entry name" value="TIR_dom"/>
</dbReference>
<dbReference type="InterPro" id="IPR042197">
    <property type="entry name" value="Apaf_helical"/>
</dbReference>
<proteinExistence type="predicted"/>
<dbReference type="GO" id="GO:0007165">
    <property type="term" value="P:signal transduction"/>
    <property type="evidence" value="ECO:0007669"/>
    <property type="project" value="InterPro"/>
</dbReference>
<evidence type="ECO:0000256" key="2">
    <source>
        <dbReference type="ARBA" id="ARBA00022741"/>
    </source>
</evidence>
<keyword evidence="3" id="KW-0611">Plant defense</keyword>
<dbReference type="Gene3D" id="3.40.50.300">
    <property type="entry name" value="P-loop containing nucleotide triphosphate hydrolases"/>
    <property type="match status" value="1"/>
</dbReference>
<dbReference type="Gene3D" id="3.80.10.10">
    <property type="entry name" value="Ribonuclease Inhibitor"/>
    <property type="match status" value="1"/>
</dbReference>
<dbReference type="Pfam" id="PF23598">
    <property type="entry name" value="LRR_14"/>
    <property type="match status" value="1"/>
</dbReference>
<evidence type="ECO:0000313" key="7">
    <source>
        <dbReference type="EMBL" id="SPD14736.1"/>
    </source>
</evidence>
<dbReference type="GO" id="GO:0043531">
    <property type="term" value="F:ADP binding"/>
    <property type="evidence" value="ECO:0007669"/>
    <property type="project" value="InterPro"/>
</dbReference>
<dbReference type="Gene3D" id="3.40.50.10140">
    <property type="entry name" value="Toll/interleukin-1 receptor homology (TIR) domain"/>
    <property type="match status" value="1"/>
</dbReference>
<evidence type="ECO:0000256" key="4">
    <source>
        <dbReference type="ARBA" id="ARBA00022840"/>
    </source>
</evidence>
<dbReference type="Pfam" id="PF00931">
    <property type="entry name" value="NB-ARC"/>
    <property type="match status" value="1"/>
</dbReference>
<dbReference type="FunFam" id="3.40.50.300:FF:001091">
    <property type="entry name" value="Probable disease resistance protein At1g61300"/>
    <property type="match status" value="1"/>
</dbReference>
<evidence type="ECO:0000256" key="3">
    <source>
        <dbReference type="ARBA" id="ARBA00022821"/>
    </source>
</evidence>
<dbReference type="PROSITE" id="PS50104">
    <property type="entry name" value="TIR"/>
    <property type="match status" value="1"/>
</dbReference>
<dbReference type="InterPro" id="IPR032675">
    <property type="entry name" value="LRR_dom_sf"/>
</dbReference>
<dbReference type="InterPro" id="IPR002182">
    <property type="entry name" value="NB-ARC"/>
</dbReference>
<keyword evidence="5" id="KW-0520">NAD</keyword>
<feature type="domain" description="TIR" evidence="6">
    <location>
        <begin position="13"/>
        <end position="173"/>
    </location>
</feature>
<dbReference type="PANTHER" id="PTHR36766">
    <property type="entry name" value="PLANT BROAD-SPECTRUM MILDEW RESISTANCE PROTEIN RPW8"/>
    <property type="match status" value="1"/>
</dbReference>
<dbReference type="AlphaFoldDB" id="A0A2N9HKM8"/>
<dbReference type="InterPro" id="IPR027417">
    <property type="entry name" value="P-loop_NTPase"/>
</dbReference>
<dbReference type="EMBL" id="OIVN01003985">
    <property type="protein sequence ID" value="SPD14736.1"/>
    <property type="molecule type" value="Genomic_DNA"/>
</dbReference>
<dbReference type="Gene3D" id="1.20.5.4130">
    <property type="match status" value="1"/>
</dbReference>
<keyword evidence="4" id="KW-0067">ATP-binding</keyword>
<dbReference type="InterPro" id="IPR035897">
    <property type="entry name" value="Toll_tir_struct_dom_sf"/>
</dbReference>
<dbReference type="PRINTS" id="PR00364">
    <property type="entry name" value="DISEASERSIST"/>
</dbReference>
<dbReference type="Pfam" id="PF01582">
    <property type="entry name" value="TIR"/>
    <property type="match status" value="1"/>
</dbReference>
<dbReference type="GO" id="GO:0051707">
    <property type="term" value="P:response to other organism"/>
    <property type="evidence" value="ECO:0007669"/>
    <property type="project" value="UniProtKB-ARBA"/>
</dbReference>
<reference evidence="7" key="1">
    <citation type="submission" date="2018-02" db="EMBL/GenBank/DDBJ databases">
        <authorList>
            <person name="Cohen D.B."/>
            <person name="Kent A.D."/>
        </authorList>
    </citation>
    <scope>NUCLEOTIDE SEQUENCE</scope>
</reference>
<dbReference type="GO" id="GO:0005524">
    <property type="term" value="F:ATP binding"/>
    <property type="evidence" value="ECO:0007669"/>
    <property type="project" value="UniProtKB-KW"/>
</dbReference>
<dbReference type="SUPFAM" id="SSF52540">
    <property type="entry name" value="P-loop containing nucleoside triphosphate hydrolases"/>
    <property type="match status" value="1"/>
</dbReference>
<dbReference type="SMART" id="SM00255">
    <property type="entry name" value="TIR"/>
    <property type="match status" value="1"/>
</dbReference>
<name>A0A2N9HKM8_FAGSY</name>
<keyword evidence="1" id="KW-0677">Repeat</keyword>
<dbReference type="InterPro" id="IPR041118">
    <property type="entry name" value="Rx_N"/>
</dbReference>
<gene>
    <name evidence="7" type="ORF">FSB_LOCUS42618</name>
</gene>
<dbReference type="PANTHER" id="PTHR36766:SF61">
    <property type="entry name" value="NB-ARC DOMAIN DISEASE RESISTANCE PROTEIN"/>
    <property type="match status" value="1"/>
</dbReference>
<dbReference type="SUPFAM" id="SSF52058">
    <property type="entry name" value="L domain-like"/>
    <property type="match status" value="1"/>
</dbReference>
<dbReference type="Pfam" id="PF18052">
    <property type="entry name" value="Rx_N"/>
    <property type="match status" value="1"/>
</dbReference>
<keyword evidence="2" id="KW-0547">Nucleotide-binding</keyword>
<dbReference type="GO" id="GO:0006952">
    <property type="term" value="P:defense response"/>
    <property type="evidence" value="ECO:0007669"/>
    <property type="project" value="UniProtKB-KW"/>
</dbReference>
<dbReference type="FunFam" id="3.40.50.10140:FF:000007">
    <property type="entry name" value="Disease resistance protein (TIR-NBS-LRR class)"/>
    <property type="match status" value="1"/>
</dbReference>
<dbReference type="SUPFAM" id="SSF52200">
    <property type="entry name" value="Toll/Interleukin receptor TIR domain"/>
    <property type="match status" value="1"/>
</dbReference>
<dbReference type="InterPro" id="IPR055414">
    <property type="entry name" value="LRR_R13L4/SHOC2-like"/>
</dbReference>
<accession>A0A2N9HKM8</accession>